<gene>
    <name evidence="1" type="primary">TMEM101</name>
</gene>
<organism evidence="1">
    <name type="scientific">Ovis aries</name>
    <name type="common">Sheep</name>
    <dbReference type="NCBI Taxonomy" id="9940"/>
    <lineage>
        <taxon>Eukaryota</taxon>
        <taxon>Metazoa</taxon>
        <taxon>Chordata</taxon>
        <taxon>Craniata</taxon>
        <taxon>Vertebrata</taxon>
        <taxon>Euteleostomi</taxon>
        <taxon>Mammalia</taxon>
        <taxon>Eutheria</taxon>
        <taxon>Laurasiatheria</taxon>
        <taxon>Artiodactyla</taxon>
        <taxon>Ruminantia</taxon>
        <taxon>Pecora</taxon>
        <taxon>Bovidae</taxon>
        <taxon>Caprinae</taxon>
        <taxon>Ovis</taxon>
    </lineage>
</organism>
<dbReference type="Ensembl" id="ENSOART00020027143.2">
    <property type="protein sequence ID" value="ENSOARP00020022526.2"/>
    <property type="gene ID" value="ENSOARG00020017584.2"/>
</dbReference>
<accession>A0AC11BZ87</accession>
<reference evidence="1" key="2">
    <citation type="submission" date="2025-08" db="UniProtKB">
        <authorList>
            <consortium name="Ensembl"/>
        </authorList>
    </citation>
    <scope>IDENTIFICATION</scope>
</reference>
<sequence>MASKMGSRRWMLQLIMQLGSVLLTRCPFWGCFSQLMLYAERAEARRKPDIPVPYLYFDMGAAVLCASFMSFGVKRRWFALGAALQLAISTYAAYIGGYVHYGDWLKVRMYSRTVAIIGGFLVLASGAGELYRRKPRSRSLQSTGQVFLGIYLVCVRETSWSIQRSPSSKTSQTAGQEPRPGYKPHMKRTELRRLQPHLQQSSPSDSSGLPSPDHPASGAVAMMAGRRSWPAMAIVLLALLVCLGELVDADSKPQPSGEKASWEKHHFSLSHYAKLANRLVDPKLLGSFLSKRISDHANRPVK</sequence>
<protein>
    <submittedName>
        <fullName evidence="1">Transmembrane protein 101</fullName>
    </submittedName>
</protein>
<reference evidence="1" key="3">
    <citation type="submission" date="2025-09" db="UniProtKB">
        <authorList>
            <consortium name="Ensembl"/>
        </authorList>
    </citation>
    <scope>IDENTIFICATION</scope>
</reference>
<proteinExistence type="predicted"/>
<reference evidence="1" key="1">
    <citation type="submission" date="2020-11" db="EMBL/GenBank/DDBJ databases">
        <authorList>
            <person name="Davenport K.M."/>
            <person name="Bickhart D.M."/>
            <person name="Smith T.P.L."/>
            <person name="Murdoch B.M."/>
            <person name="Rosen B.D."/>
        </authorList>
    </citation>
    <scope>NUCLEOTIDE SEQUENCE [LARGE SCALE GENOMIC DNA]</scope>
    <source>
        <strain evidence="1">OAR_USU_Benz2616</strain>
    </source>
</reference>
<name>A0AC11BZ87_SHEEP</name>
<evidence type="ECO:0000313" key="1">
    <source>
        <dbReference type="Ensembl" id="ENSOARP00020022526.2"/>
    </source>
</evidence>